<evidence type="ECO:0000313" key="3">
    <source>
        <dbReference type="Proteomes" id="UP000568877"/>
    </source>
</evidence>
<name>A0A6V8PMF3_9ACTN</name>
<dbReference type="EMBL" id="BLSA01000199">
    <property type="protein sequence ID" value="GFP32924.1"/>
    <property type="molecule type" value="Genomic_DNA"/>
</dbReference>
<organism evidence="2 3">
    <name type="scientific">Candidatus Hakubella thermalkaliphila</name>
    <dbReference type="NCBI Taxonomy" id="2754717"/>
    <lineage>
        <taxon>Bacteria</taxon>
        <taxon>Bacillati</taxon>
        <taxon>Actinomycetota</taxon>
        <taxon>Actinomycetota incertae sedis</taxon>
        <taxon>Candidatus Hakubellales</taxon>
        <taxon>Candidatus Hakubellaceae</taxon>
        <taxon>Candidatus Hakubella</taxon>
    </lineage>
</organism>
<feature type="non-terminal residue" evidence="2">
    <location>
        <position position="1"/>
    </location>
</feature>
<feature type="region of interest" description="Disordered" evidence="1">
    <location>
        <begin position="22"/>
        <end position="52"/>
    </location>
</feature>
<evidence type="ECO:0000256" key="1">
    <source>
        <dbReference type="SAM" id="MobiDB-lite"/>
    </source>
</evidence>
<reference evidence="2 3" key="1">
    <citation type="journal article" date="2020" name="Front. Microbiol.">
        <title>Single-cell genomics of novel Actinobacteria with the Wood-Ljungdahl pathway discovered in a serpentinizing system.</title>
        <authorList>
            <person name="Merino N."/>
            <person name="Kawai M."/>
            <person name="Boyd E.S."/>
            <person name="Colman D.R."/>
            <person name="McGlynn S.E."/>
            <person name="Nealson K.H."/>
            <person name="Kurokawa K."/>
            <person name="Hongoh Y."/>
        </authorList>
    </citation>
    <scope>NUCLEOTIDE SEQUENCE [LARGE SCALE GENOMIC DNA]</scope>
    <source>
        <strain evidence="2 3">S42</strain>
    </source>
</reference>
<sequence>SRALLNWATVTHSQSCFNPQIQKTKPELTNGPPPAAAGRTEPDGSRVKNGGVSGEEFFCPKI</sequence>
<dbReference type="AlphaFoldDB" id="A0A6V8PMF3"/>
<proteinExistence type="predicted"/>
<evidence type="ECO:0000313" key="2">
    <source>
        <dbReference type="EMBL" id="GFP32924.1"/>
    </source>
</evidence>
<dbReference type="Proteomes" id="UP000568877">
    <property type="component" value="Unassembled WGS sequence"/>
</dbReference>
<gene>
    <name evidence="2" type="ORF">HKBW3S42_01233</name>
</gene>
<comment type="caution">
    <text evidence="2">The sequence shown here is derived from an EMBL/GenBank/DDBJ whole genome shotgun (WGS) entry which is preliminary data.</text>
</comment>
<accession>A0A6V8PMF3</accession>
<protein>
    <submittedName>
        <fullName evidence="2">Uncharacterized protein</fullName>
    </submittedName>
</protein>